<protein>
    <recommendedName>
        <fullName evidence="4">DUF3455 domain-containing protein</fullName>
    </recommendedName>
</protein>
<dbReference type="AlphaFoldDB" id="A0AAW8B3C2"/>
<proteinExistence type="predicted"/>
<feature type="chain" id="PRO_5043701064" description="DUF3455 domain-containing protein" evidence="1">
    <location>
        <begin position="18"/>
        <end position="181"/>
    </location>
</feature>
<sequence length="181" mass="19290">MKIIPMAALLVLASVLSGCDTFEYQLAERVAELQVSLADPAWDGYAIPEGQQCKKFGGHGATPLLKVSGIPDEANAVIVAFSDRSWFLMDHGGHGMIGLWTGRLHNSIEIPVVAGESFDLPKGMFLEQAHQGGRGEPGAYLPPCSGGRGNRYFAEVAAVYKGTGDEPTQLLASGEVFLGHY</sequence>
<evidence type="ECO:0000313" key="2">
    <source>
        <dbReference type="EMBL" id="MDP1520388.1"/>
    </source>
</evidence>
<keyword evidence="1" id="KW-0732">Signal</keyword>
<reference evidence="2" key="1">
    <citation type="journal article" date="2010" name="Int. J. Syst. Evol. Microbiol.">
        <title>Porticoccus litoralis gen. nov., sp. nov., a gammaproteobacterium isolated from the Yellow Sea.</title>
        <authorList>
            <person name="Oh H.M."/>
            <person name="Kim H."/>
            <person name="Kim K.M."/>
            <person name="Min G.S."/>
            <person name="Cho J.C."/>
        </authorList>
    </citation>
    <scope>NUCLEOTIDE SEQUENCE</scope>
    <source>
        <strain evidence="2">DSM 25064</strain>
    </source>
</reference>
<feature type="signal peptide" evidence="1">
    <location>
        <begin position="1"/>
        <end position="17"/>
    </location>
</feature>
<comment type="caution">
    <text evidence="2">The sequence shown here is derived from an EMBL/GenBank/DDBJ whole genome shotgun (WGS) entry which is preliminary data.</text>
</comment>
<dbReference type="Proteomes" id="UP001178354">
    <property type="component" value="Unassembled WGS sequence"/>
</dbReference>
<reference evidence="2" key="2">
    <citation type="submission" date="2023-08" db="EMBL/GenBank/DDBJ databases">
        <authorList>
            <person name="Luo J."/>
        </authorList>
    </citation>
    <scope>NUCLEOTIDE SEQUENCE</scope>
    <source>
        <strain evidence="2">DSM 25064</strain>
    </source>
</reference>
<evidence type="ECO:0000256" key="1">
    <source>
        <dbReference type="SAM" id="SignalP"/>
    </source>
</evidence>
<dbReference type="RefSeq" id="WP_305169952.1">
    <property type="nucleotide sequence ID" value="NZ_JAUUUU010000002.1"/>
</dbReference>
<organism evidence="2 3">
    <name type="scientific">Porticoccus litoralis</name>
    <dbReference type="NCBI Taxonomy" id="434086"/>
    <lineage>
        <taxon>Bacteria</taxon>
        <taxon>Pseudomonadati</taxon>
        <taxon>Pseudomonadota</taxon>
        <taxon>Gammaproteobacteria</taxon>
        <taxon>Cellvibrionales</taxon>
        <taxon>Porticoccaceae</taxon>
        <taxon>Porticoccus</taxon>
    </lineage>
</organism>
<name>A0AAW8B3C2_9GAMM</name>
<gene>
    <name evidence="2" type="ORF">Q8A57_05330</name>
</gene>
<accession>A0AAW8B3C2</accession>
<dbReference type="EMBL" id="JAUUUU010000002">
    <property type="protein sequence ID" value="MDP1520388.1"/>
    <property type="molecule type" value="Genomic_DNA"/>
</dbReference>
<dbReference type="PROSITE" id="PS51257">
    <property type="entry name" value="PROKAR_LIPOPROTEIN"/>
    <property type="match status" value="1"/>
</dbReference>
<evidence type="ECO:0000313" key="3">
    <source>
        <dbReference type="Proteomes" id="UP001178354"/>
    </source>
</evidence>
<keyword evidence="3" id="KW-1185">Reference proteome</keyword>
<evidence type="ECO:0008006" key="4">
    <source>
        <dbReference type="Google" id="ProtNLM"/>
    </source>
</evidence>